<organism evidence="7 8">
    <name type="scientific">Candidatus Cohnella colombiensis</name>
    <dbReference type="NCBI Taxonomy" id="3121368"/>
    <lineage>
        <taxon>Bacteria</taxon>
        <taxon>Bacillati</taxon>
        <taxon>Bacillota</taxon>
        <taxon>Bacilli</taxon>
        <taxon>Bacillales</taxon>
        <taxon>Paenibacillaceae</taxon>
        <taxon>Cohnella</taxon>
    </lineage>
</organism>
<keyword evidence="5 6" id="KW-0472">Membrane</keyword>
<comment type="subcellular location">
    <subcellularLocation>
        <location evidence="1">Cell membrane</location>
        <topology evidence="1">Multi-pass membrane protein</topology>
    </subcellularLocation>
</comment>
<keyword evidence="2" id="KW-1003">Cell membrane</keyword>
<dbReference type="InterPro" id="IPR005598">
    <property type="entry name" value="ATP_synth_I"/>
</dbReference>
<feature type="transmembrane region" description="Helical" evidence="6">
    <location>
        <begin position="101"/>
        <end position="121"/>
    </location>
</feature>
<evidence type="ECO:0000256" key="1">
    <source>
        <dbReference type="ARBA" id="ARBA00004651"/>
    </source>
</evidence>
<proteinExistence type="predicted"/>
<evidence type="ECO:0000256" key="6">
    <source>
        <dbReference type="SAM" id="Phobius"/>
    </source>
</evidence>
<keyword evidence="3 6" id="KW-0812">Transmembrane</keyword>
<dbReference type="GO" id="GO:0005886">
    <property type="term" value="C:plasma membrane"/>
    <property type="evidence" value="ECO:0007669"/>
    <property type="project" value="UniProtKB-SubCell"/>
</dbReference>
<accession>A0AA95EZ10</accession>
<feature type="transmembrane region" description="Helical" evidence="6">
    <location>
        <begin position="77"/>
        <end position="95"/>
    </location>
</feature>
<protein>
    <submittedName>
        <fullName evidence="7">ATP synthase subunit I</fullName>
    </submittedName>
</protein>
<dbReference type="Pfam" id="PF03899">
    <property type="entry name" value="ATP-synt_I"/>
    <property type="match status" value="1"/>
</dbReference>
<reference evidence="7" key="1">
    <citation type="submission" date="2023-03" db="EMBL/GenBank/DDBJ databases">
        <title>Andean soil-derived lignocellulolytic bacterial consortium as a source of novel taxa and putative plastic-active enzymes.</title>
        <authorList>
            <person name="Diaz-Garcia L."/>
            <person name="Chuvochina M."/>
            <person name="Feuerriegel G."/>
            <person name="Bunk B."/>
            <person name="Sproer C."/>
            <person name="Streit W.R."/>
            <person name="Rodriguez L.M."/>
            <person name="Overmann J."/>
            <person name="Jimenez D.J."/>
        </authorList>
    </citation>
    <scope>NUCLEOTIDE SEQUENCE</scope>
    <source>
        <strain evidence="7">MAG 2441</strain>
    </source>
</reference>
<evidence type="ECO:0000313" key="7">
    <source>
        <dbReference type="EMBL" id="WEK53973.1"/>
    </source>
</evidence>
<keyword evidence="8" id="KW-1185">Reference proteome</keyword>
<evidence type="ECO:0000256" key="3">
    <source>
        <dbReference type="ARBA" id="ARBA00022692"/>
    </source>
</evidence>
<dbReference type="AlphaFoldDB" id="A0AA95EZ10"/>
<sequence length="136" mass="14920">MKEDVPTLLRRMTRMTFFFLSLCCVGLAVWPDYKPYFGGFIIGAIGSLLGSYHLAWKTTRIGLLAADGRKSRSGFGYLARAAIGLLAAIISVRQLDFELTTTIAGLLALPLVTLLLGLFTIRRPQDGHSADERGEK</sequence>
<evidence type="ECO:0000256" key="4">
    <source>
        <dbReference type="ARBA" id="ARBA00022989"/>
    </source>
</evidence>
<evidence type="ECO:0000313" key="8">
    <source>
        <dbReference type="Proteomes" id="UP001178662"/>
    </source>
</evidence>
<dbReference type="EMBL" id="CP119317">
    <property type="protein sequence ID" value="WEK53973.1"/>
    <property type="molecule type" value="Genomic_DNA"/>
</dbReference>
<evidence type="ECO:0000256" key="2">
    <source>
        <dbReference type="ARBA" id="ARBA00022475"/>
    </source>
</evidence>
<keyword evidence="4 6" id="KW-1133">Transmembrane helix</keyword>
<name>A0AA95EZ10_9BACL</name>
<gene>
    <name evidence="7" type="ORF">P0Y55_15610</name>
</gene>
<feature type="transmembrane region" description="Helical" evidence="6">
    <location>
        <begin position="36"/>
        <end position="56"/>
    </location>
</feature>
<evidence type="ECO:0000256" key="5">
    <source>
        <dbReference type="ARBA" id="ARBA00023136"/>
    </source>
</evidence>
<dbReference type="Proteomes" id="UP001178662">
    <property type="component" value="Chromosome"/>
</dbReference>
<feature type="transmembrane region" description="Helical" evidence="6">
    <location>
        <begin position="12"/>
        <end position="30"/>
    </location>
</feature>